<protein>
    <recommendedName>
        <fullName evidence="7">Pyruvate, phosphate dikinase regulatory protein</fullName>
    </recommendedName>
</protein>
<dbReference type="InterPro" id="IPR005177">
    <property type="entry name" value="Kinase-pyrophosphorylase"/>
</dbReference>
<gene>
    <name evidence="5" type="ORF">HMPREF3200_00028</name>
</gene>
<evidence type="ECO:0000256" key="4">
    <source>
        <dbReference type="ARBA" id="ARBA00022777"/>
    </source>
</evidence>
<sequence>MDIYIISDTAGLAISEIVNLSLSQFYLDCRIIIKSQIRDLDRLSDILSSIETNNIIIYHSFQDSKMSAYIKNFTQTHEIETVDLMAYSINKLSKIFDKKPIEHPKFINAYDSEHFRRLDALDFAIKFDDGADFRGLKFCDIAIIGVSRSSKTPLSMYLASKGFRVSNIPLIVDSKAPRELFEIDPKRIIGLTIDKDRLKSIRNERLKFLKLSNDSIYSSMKRIEDELVYANDLMKDLGCFRIDVTYRSIEETSDIIINYLYKNKLLERKGK</sequence>
<dbReference type="STRING" id="33036.HMPREF3200_00028"/>
<evidence type="ECO:0000256" key="3">
    <source>
        <dbReference type="ARBA" id="ARBA00022741"/>
    </source>
</evidence>
<dbReference type="Proteomes" id="UP000070383">
    <property type="component" value="Unassembled WGS sequence"/>
</dbReference>
<evidence type="ECO:0000256" key="1">
    <source>
        <dbReference type="ARBA" id="ARBA00022527"/>
    </source>
</evidence>
<dbReference type="Pfam" id="PF03618">
    <property type="entry name" value="Kinase-PPPase"/>
    <property type="match status" value="1"/>
</dbReference>
<accession>A0A133KIL9</accession>
<keyword evidence="4" id="KW-0418">Kinase</keyword>
<evidence type="ECO:0000256" key="2">
    <source>
        <dbReference type="ARBA" id="ARBA00022679"/>
    </source>
</evidence>
<dbReference type="GO" id="GO:0004674">
    <property type="term" value="F:protein serine/threonine kinase activity"/>
    <property type="evidence" value="ECO:0007669"/>
    <property type="project" value="UniProtKB-KW"/>
</dbReference>
<dbReference type="PANTHER" id="PTHR31756:SF3">
    <property type="entry name" value="PYRUVATE, PHOSPHATE DIKINASE REGULATORY PROTEIN 1, CHLOROPLASTIC"/>
    <property type="match status" value="1"/>
</dbReference>
<keyword evidence="2" id="KW-0808">Transferase</keyword>
<reference evidence="6" key="1">
    <citation type="submission" date="2016-01" db="EMBL/GenBank/DDBJ databases">
        <authorList>
            <person name="Mitreva M."/>
            <person name="Pepin K.H."/>
            <person name="Mihindukulasuriya K.A."/>
            <person name="Fulton R."/>
            <person name="Fronick C."/>
            <person name="O'Laughlin M."/>
            <person name="Miner T."/>
            <person name="Herter B."/>
            <person name="Rosa B.A."/>
            <person name="Cordes M."/>
            <person name="Tomlinson C."/>
            <person name="Wollam A."/>
            <person name="Palsikar V.B."/>
            <person name="Mardis E.R."/>
            <person name="Wilson R.K."/>
        </authorList>
    </citation>
    <scope>NUCLEOTIDE SEQUENCE [LARGE SCALE GENOMIC DNA]</scope>
    <source>
        <strain evidence="6">MJR8151</strain>
    </source>
</reference>
<dbReference type="NCBIfam" id="NF003742">
    <property type="entry name" value="PRK05339.1"/>
    <property type="match status" value="1"/>
</dbReference>
<dbReference type="OrthoDB" id="9782201at2"/>
<dbReference type="AlphaFoldDB" id="A0A133KIL9"/>
<organism evidence="5 6">
    <name type="scientific">Anaerococcus tetradius</name>
    <dbReference type="NCBI Taxonomy" id="33036"/>
    <lineage>
        <taxon>Bacteria</taxon>
        <taxon>Bacillati</taxon>
        <taxon>Bacillota</taxon>
        <taxon>Tissierellia</taxon>
        <taxon>Tissierellales</taxon>
        <taxon>Peptoniphilaceae</taxon>
        <taxon>Anaerococcus</taxon>
    </lineage>
</organism>
<comment type="caution">
    <text evidence="5">The sequence shown here is derived from an EMBL/GenBank/DDBJ whole genome shotgun (WGS) entry which is preliminary data.</text>
</comment>
<dbReference type="RefSeq" id="WP_060928798.1">
    <property type="nucleotide sequence ID" value="NZ_KQ955244.1"/>
</dbReference>
<dbReference type="GO" id="GO:0005524">
    <property type="term" value="F:ATP binding"/>
    <property type="evidence" value="ECO:0007669"/>
    <property type="project" value="InterPro"/>
</dbReference>
<proteinExistence type="predicted"/>
<dbReference type="EMBL" id="LRPM01000001">
    <property type="protein sequence ID" value="KWZ79449.1"/>
    <property type="molecule type" value="Genomic_DNA"/>
</dbReference>
<evidence type="ECO:0000313" key="6">
    <source>
        <dbReference type="Proteomes" id="UP000070383"/>
    </source>
</evidence>
<keyword evidence="3" id="KW-0547">Nucleotide-binding</keyword>
<evidence type="ECO:0000313" key="5">
    <source>
        <dbReference type="EMBL" id="KWZ79449.1"/>
    </source>
</evidence>
<evidence type="ECO:0008006" key="7">
    <source>
        <dbReference type="Google" id="ProtNLM"/>
    </source>
</evidence>
<keyword evidence="6" id="KW-1185">Reference proteome</keyword>
<dbReference type="PANTHER" id="PTHR31756">
    <property type="entry name" value="PYRUVATE, PHOSPHATE DIKINASE REGULATORY PROTEIN 1, CHLOROPLASTIC"/>
    <property type="match status" value="1"/>
</dbReference>
<dbReference type="PATRIC" id="fig|33036.3.peg.28"/>
<name>A0A133KIL9_9FIRM</name>
<keyword evidence="1" id="KW-0723">Serine/threonine-protein kinase</keyword>